<sequence>MPNEYEVVVTALETLSKEDLMLNFVKSRLLEEELKRRSTGVTFTFNTMAFPSTRRFSKEGWNNKNKNGKFPFKCYKCGLIGYKKVDCRTKSENFKKNVSSKTNITSKQFENLCKDEEESESLCFSATTNYESESSISYFLDSGATEHL</sequence>
<gene>
    <name evidence="1" type="ORF">ILUMI_19411</name>
</gene>
<dbReference type="OrthoDB" id="6779891at2759"/>
<keyword evidence="2" id="KW-1185">Reference proteome</keyword>
<evidence type="ECO:0000313" key="1">
    <source>
        <dbReference type="EMBL" id="KAF2886763.1"/>
    </source>
</evidence>
<proteinExistence type="predicted"/>
<protein>
    <recommendedName>
        <fullName evidence="3">CCHC-type domain-containing protein</fullName>
    </recommendedName>
</protein>
<organism evidence="1 2">
    <name type="scientific">Ignelater luminosus</name>
    <name type="common">Cucubano</name>
    <name type="synonym">Pyrophorus luminosus</name>
    <dbReference type="NCBI Taxonomy" id="2038154"/>
    <lineage>
        <taxon>Eukaryota</taxon>
        <taxon>Metazoa</taxon>
        <taxon>Ecdysozoa</taxon>
        <taxon>Arthropoda</taxon>
        <taxon>Hexapoda</taxon>
        <taxon>Insecta</taxon>
        <taxon>Pterygota</taxon>
        <taxon>Neoptera</taxon>
        <taxon>Endopterygota</taxon>
        <taxon>Coleoptera</taxon>
        <taxon>Polyphaga</taxon>
        <taxon>Elateriformia</taxon>
        <taxon>Elateroidea</taxon>
        <taxon>Elateridae</taxon>
        <taxon>Agrypninae</taxon>
        <taxon>Pyrophorini</taxon>
        <taxon>Ignelater</taxon>
    </lineage>
</organism>
<accession>A0A8K0CG92</accession>
<evidence type="ECO:0000313" key="2">
    <source>
        <dbReference type="Proteomes" id="UP000801492"/>
    </source>
</evidence>
<reference evidence="1" key="1">
    <citation type="submission" date="2019-08" db="EMBL/GenBank/DDBJ databases">
        <title>The genome of the North American firefly Photinus pyralis.</title>
        <authorList>
            <consortium name="Photinus pyralis genome working group"/>
            <person name="Fallon T.R."/>
            <person name="Sander Lower S.E."/>
            <person name="Weng J.-K."/>
        </authorList>
    </citation>
    <scope>NUCLEOTIDE SEQUENCE</scope>
    <source>
        <strain evidence="1">TRF0915ILg1</strain>
        <tissue evidence="1">Whole body</tissue>
    </source>
</reference>
<feature type="non-terminal residue" evidence="1">
    <location>
        <position position="148"/>
    </location>
</feature>
<dbReference type="EMBL" id="VTPC01086495">
    <property type="protein sequence ID" value="KAF2886763.1"/>
    <property type="molecule type" value="Genomic_DNA"/>
</dbReference>
<evidence type="ECO:0008006" key="3">
    <source>
        <dbReference type="Google" id="ProtNLM"/>
    </source>
</evidence>
<name>A0A8K0CG92_IGNLU</name>
<dbReference type="Proteomes" id="UP000801492">
    <property type="component" value="Unassembled WGS sequence"/>
</dbReference>
<comment type="caution">
    <text evidence="1">The sequence shown here is derived from an EMBL/GenBank/DDBJ whole genome shotgun (WGS) entry which is preliminary data.</text>
</comment>
<dbReference type="AlphaFoldDB" id="A0A8K0CG92"/>